<sequence>MKNQTLRMFPTLLLGILFFFHCSFLQTRERAVEAWRQSVSQIERSGESGSAKRIEAERNFHSQLESNRNLSDEIQDYLRTLILVESSRKFNFYVGKQNWEKAALIAELFDSSTNYFGIGDAVVEGIKTGVSYSAREYFAADLIAYTTQSKDTRFLPLIERMVPNPISDARLAFNLSCLHALHGNKKEMLQYMKIAIFLGKPTVDFETDQDFHGFRSDPDFIRTLLWGGPALDPALIPPATEVPRGNSHPGSVPTR</sequence>
<keyword evidence="2" id="KW-1185">Reference proteome</keyword>
<comment type="caution">
    <text evidence="1">The sequence shown here is derived from an EMBL/GenBank/DDBJ whole genome shotgun (WGS) entry which is preliminary data.</text>
</comment>
<proteinExistence type="predicted"/>
<dbReference type="RefSeq" id="WP_135590344.1">
    <property type="nucleotide sequence ID" value="NZ_RQEZ01000007.1"/>
</dbReference>
<evidence type="ECO:0000313" key="1">
    <source>
        <dbReference type="EMBL" id="TGK29050.1"/>
    </source>
</evidence>
<organism evidence="1 2">
    <name type="scientific">Leptospira gomenensis</name>
    <dbReference type="NCBI Taxonomy" id="2484974"/>
    <lineage>
        <taxon>Bacteria</taxon>
        <taxon>Pseudomonadati</taxon>
        <taxon>Spirochaetota</taxon>
        <taxon>Spirochaetia</taxon>
        <taxon>Leptospirales</taxon>
        <taxon>Leptospiraceae</taxon>
        <taxon>Leptospira</taxon>
    </lineage>
</organism>
<dbReference type="Proteomes" id="UP000298277">
    <property type="component" value="Unassembled WGS sequence"/>
</dbReference>
<dbReference type="OrthoDB" id="345715at2"/>
<reference evidence="1" key="1">
    <citation type="journal article" date="2019" name="PLoS Negl. Trop. Dis.">
        <title>Revisiting the worldwide diversity of Leptospira species in the environment.</title>
        <authorList>
            <person name="Vincent A.T."/>
            <person name="Schiettekatte O."/>
            <person name="Bourhy P."/>
            <person name="Veyrier F.J."/>
            <person name="Picardeau M."/>
        </authorList>
    </citation>
    <scope>NUCLEOTIDE SEQUENCE [LARGE SCALE GENOMIC DNA]</scope>
    <source>
        <strain evidence="1">201800299</strain>
    </source>
</reference>
<gene>
    <name evidence="1" type="ORF">EHQ17_16990</name>
</gene>
<evidence type="ECO:0000313" key="2">
    <source>
        <dbReference type="Proteomes" id="UP000298277"/>
    </source>
</evidence>
<name>A0A5F1Z1D6_9LEPT</name>
<accession>A0A5F1Z1D6</accession>
<dbReference type="NCBIfam" id="NF047558">
    <property type="entry name" value="TPR_END_plus"/>
    <property type="match status" value="1"/>
</dbReference>
<protein>
    <submittedName>
        <fullName evidence="1">Uncharacterized protein</fullName>
    </submittedName>
</protein>
<dbReference type="EMBL" id="RQFA01000073">
    <property type="protein sequence ID" value="TGK29050.1"/>
    <property type="molecule type" value="Genomic_DNA"/>
</dbReference>
<dbReference type="AlphaFoldDB" id="A0A5F1Z1D6"/>